<dbReference type="AlphaFoldDB" id="A0A060W3K8"/>
<dbReference type="PANTHER" id="PTHR14918:SF3">
    <property type="entry name" value="KICSTOR COMPLEX PROTEIN SZT2"/>
    <property type="match status" value="1"/>
</dbReference>
<dbReference type="PaxDb" id="8022-A0A060W3K8"/>
<evidence type="ECO:0000313" key="1">
    <source>
        <dbReference type="EMBL" id="CDQ59819.1"/>
    </source>
</evidence>
<dbReference type="STRING" id="8022.A0A060W3K8"/>
<gene>
    <name evidence="1" type="ORF">GSONMT00080559001</name>
</gene>
<dbReference type="Proteomes" id="UP000193380">
    <property type="component" value="Chromosome 4"/>
</dbReference>
<sequence length="116" mass="13367">MIFDEVFHALSRCLAGLVRPFNVPGTDLVFQPEIFVTILAYSSIIGLNTHQVLVQGCQLNRTDLVQFLHQVYQQLRSVENNIAEVLQQQHSHLQQQHDQARGHMVITILYGYYNTF</sequence>
<accession>A0A060W3K8</accession>
<dbReference type="PANTHER" id="PTHR14918">
    <property type="entry name" value="KICSTOR COMPLEX PROTEIN SZT2"/>
    <property type="match status" value="1"/>
</dbReference>
<proteinExistence type="predicted"/>
<protein>
    <submittedName>
        <fullName evidence="1">Uncharacterized protein</fullName>
    </submittedName>
</protein>
<organism evidence="1 2">
    <name type="scientific">Oncorhynchus mykiss</name>
    <name type="common">Rainbow trout</name>
    <name type="synonym">Salmo gairdneri</name>
    <dbReference type="NCBI Taxonomy" id="8022"/>
    <lineage>
        <taxon>Eukaryota</taxon>
        <taxon>Metazoa</taxon>
        <taxon>Chordata</taxon>
        <taxon>Craniata</taxon>
        <taxon>Vertebrata</taxon>
        <taxon>Euteleostomi</taxon>
        <taxon>Actinopterygii</taxon>
        <taxon>Neopterygii</taxon>
        <taxon>Teleostei</taxon>
        <taxon>Protacanthopterygii</taxon>
        <taxon>Salmoniformes</taxon>
        <taxon>Salmonidae</taxon>
        <taxon>Salmoninae</taxon>
        <taxon>Oncorhynchus</taxon>
    </lineage>
</organism>
<evidence type="ECO:0000313" key="2">
    <source>
        <dbReference type="Proteomes" id="UP000193380"/>
    </source>
</evidence>
<reference evidence="1 2" key="1">
    <citation type="journal article" date="2014" name="Nat. Commun.">
        <title>The rainbow trout genome provides novel insights into evolution after whole-genome duplication in vertebrates.</title>
        <authorList>
            <person name="Berthelot C."/>
            <person name="Brunet F."/>
            <person name="Chalopin D."/>
            <person name="Juanchich A."/>
            <person name="Bernard M."/>
            <person name="Noel B."/>
            <person name="Bento P."/>
            <person name="Da Silva C."/>
            <person name="Labadie K."/>
            <person name="Alberti A."/>
            <person name="Aury J.M."/>
            <person name="Louis A."/>
            <person name="Dehais P."/>
            <person name="Bardou P."/>
            <person name="Montfort J."/>
            <person name="Klopp C."/>
            <person name="Cabau C."/>
            <person name="Gaspin C."/>
            <person name="Thorgaard G.H."/>
            <person name="Boussaha M."/>
            <person name="Quillet E."/>
            <person name="Guyomard R."/>
            <person name="Galiana D."/>
            <person name="Bobe J."/>
            <person name="Volff J.N."/>
            <person name="Genet C."/>
            <person name="Wincker P."/>
            <person name="Jaillon O."/>
            <person name="Roest Crollius H."/>
            <person name="Guiguen Y."/>
        </authorList>
    </citation>
    <scope>NUCLEOTIDE SEQUENCE [LARGE SCALE GENOMIC DNA]</scope>
</reference>
<dbReference type="GO" id="GO:0005777">
    <property type="term" value="C:peroxisome"/>
    <property type="evidence" value="ECO:0007669"/>
    <property type="project" value="InterPro"/>
</dbReference>
<dbReference type="InterPro" id="IPR033228">
    <property type="entry name" value="SZT2"/>
</dbReference>
<name>A0A060W3K8_ONCMY</name>
<dbReference type="EMBL" id="FR904334">
    <property type="protein sequence ID" value="CDQ59819.1"/>
    <property type="molecule type" value="Genomic_DNA"/>
</dbReference>